<dbReference type="InterPro" id="IPR029787">
    <property type="entry name" value="Nucleotide_cyclase"/>
</dbReference>
<dbReference type="Pfam" id="PF00990">
    <property type="entry name" value="GGDEF"/>
    <property type="match status" value="1"/>
</dbReference>
<organism evidence="2 3">
    <name type="scientific">Pseudomonas lundensis</name>
    <dbReference type="NCBI Taxonomy" id="86185"/>
    <lineage>
        <taxon>Bacteria</taxon>
        <taxon>Pseudomonadati</taxon>
        <taxon>Pseudomonadota</taxon>
        <taxon>Gammaproteobacteria</taxon>
        <taxon>Pseudomonadales</taxon>
        <taxon>Pseudomonadaceae</taxon>
        <taxon>Pseudomonas</taxon>
    </lineage>
</organism>
<evidence type="ECO:0000259" key="1">
    <source>
        <dbReference type="PROSITE" id="PS50883"/>
    </source>
</evidence>
<evidence type="ECO:0000313" key="2">
    <source>
        <dbReference type="EMBL" id="OZY58237.1"/>
    </source>
</evidence>
<dbReference type="InterPro" id="IPR043128">
    <property type="entry name" value="Rev_trsase/Diguanyl_cyclase"/>
</dbReference>
<dbReference type="SMART" id="SM00052">
    <property type="entry name" value="EAL"/>
    <property type="match status" value="1"/>
</dbReference>
<dbReference type="Pfam" id="PF01590">
    <property type="entry name" value="GAF"/>
    <property type="match status" value="1"/>
</dbReference>
<proteinExistence type="predicted"/>
<dbReference type="InterPro" id="IPR001633">
    <property type="entry name" value="EAL_dom"/>
</dbReference>
<dbReference type="SUPFAM" id="SSF55781">
    <property type="entry name" value="GAF domain-like"/>
    <property type="match status" value="1"/>
</dbReference>
<dbReference type="PROSITE" id="PS50883">
    <property type="entry name" value="EAL"/>
    <property type="match status" value="1"/>
</dbReference>
<dbReference type="Gene3D" id="3.30.70.270">
    <property type="match status" value="1"/>
</dbReference>
<dbReference type="EMBL" id="NQKI01000030">
    <property type="protein sequence ID" value="OZY58237.1"/>
    <property type="molecule type" value="Genomic_DNA"/>
</dbReference>
<dbReference type="SUPFAM" id="SSF55073">
    <property type="entry name" value="Nucleotide cyclase"/>
    <property type="match status" value="1"/>
</dbReference>
<dbReference type="SUPFAM" id="SSF141868">
    <property type="entry name" value="EAL domain-like"/>
    <property type="match status" value="1"/>
</dbReference>
<feature type="domain" description="EAL" evidence="1">
    <location>
        <begin position="334"/>
        <end position="588"/>
    </location>
</feature>
<dbReference type="GO" id="GO:0071111">
    <property type="term" value="F:cyclic-guanylate-specific phosphodiesterase activity"/>
    <property type="evidence" value="ECO:0007669"/>
    <property type="project" value="InterPro"/>
</dbReference>
<dbReference type="SMART" id="SM00267">
    <property type="entry name" value="GGDEF"/>
    <property type="match status" value="1"/>
</dbReference>
<dbReference type="PANTHER" id="PTHR33121">
    <property type="entry name" value="CYCLIC DI-GMP PHOSPHODIESTERASE PDEF"/>
    <property type="match status" value="1"/>
</dbReference>
<protein>
    <submittedName>
        <fullName evidence="2">Sensor domain-containing phosphodiesterase</fullName>
    </submittedName>
</protein>
<evidence type="ECO:0000313" key="3">
    <source>
        <dbReference type="Proteomes" id="UP000215788"/>
    </source>
</evidence>
<dbReference type="RefSeq" id="WP_094994484.1">
    <property type="nucleotide sequence ID" value="NZ_NQKI01000030.1"/>
</dbReference>
<name>A0A266N8E1_9PSED</name>
<dbReference type="AlphaFoldDB" id="A0A266N8E1"/>
<dbReference type="InterPro" id="IPR003018">
    <property type="entry name" value="GAF"/>
</dbReference>
<sequence length="602" mass="67288">MDEHAGLDPYELRRLRRVAELCPPQEAADEVFDKIVAMTSAYFHVPIALISIVEEHRQWFRAYVGLDRRETPRDLSFCAHTLTHNTLFEVLDATQDPRFDANELVSGSPYIRYYASAPLITAEGFNLGSLCIIDTCPRAPMSSAQKAMLLDFAELTMMRILSVRSRNFVDQPTGLFNRLRFEEDIRQSIASDKKCQVYSVDVIAPQSLNDVVKALGYSFAQDLILAIKARLQHLIPAGTLLYKISPTRFGFILGEHTCIDSVCQKIIDDFKTPVECQHIPILMQIGMGVLPIVDASQKDQDWLRLVVSAADLARDQNTGWSLYEPKLDAAQRRAFMILSSLNEALCSDHQLSLVYHPKIKLPDLACDSVEALIRWNHPTLGAIGPAEFIALAEKTALMQSITFWVLDALIQQARAWASEGLQIRIAMNVTVSDLQDTKFVDTIEDAITTGRLAPHMIELELTESILMSKPASVMHELERARTLGLHIAIDDFGTGYSNWAYLRKLPAQTVKLDQSLVRTLLTSPQDRRLVKTLIELAKGLNYRVVAEGVENHDILRLITEWGCSEAQGYLITHPLTASELAQWLGLGGFNPSHALAVRASPG</sequence>
<dbReference type="Gene3D" id="3.20.20.450">
    <property type="entry name" value="EAL domain"/>
    <property type="match status" value="1"/>
</dbReference>
<dbReference type="InterPro" id="IPR000160">
    <property type="entry name" value="GGDEF_dom"/>
</dbReference>
<dbReference type="Pfam" id="PF00563">
    <property type="entry name" value="EAL"/>
    <property type="match status" value="1"/>
</dbReference>
<gene>
    <name evidence="2" type="ORF">CJF39_17025</name>
</gene>
<dbReference type="Gene3D" id="3.30.450.40">
    <property type="match status" value="1"/>
</dbReference>
<dbReference type="InterPro" id="IPR050706">
    <property type="entry name" value="Cyclic-di-GMP_PDE-like"/>
</dbReference>
<reference evidence="2 3" key="1">
    <citation type="submission" date="2017-08" db="EMBL/GenBank/DDBJ databases">
        <title>Genomic and metabolic characterisation of spoilage-associated Pseudomonas species.</title>
        <authorList>
            <person name="Stanborough T."/>
            <person name="Fegan N."/>
            <person name="Powell S.M."/>
            <person name="Singh T."/>
            <person name="Tamplin M.L."/>
            <person name="Chandry P.S."/>
        </authorList>
    </citation>
    <scope>NUCLEOTIDE SEQUENCE [LARGE SCALE GENOMIC DNA]</scope>
    <source>
        <strain evidence="2 3">L1802</strain>
    </source>
</reference>
<dbReference type="PANTHER" id="PTHR33121:SF19">
    <property type="entry name" value="CYCLIC DI-GMP PHOSPHODIESTERASE PA2567"/>
    <property type="match status" value="1"/>
</dbReference>
<dbReference type="InterPro" id="IPR029016">
    <property type="entry name" value="GAF-like_dom_sf"/>
</dbReference>
<dbReference type="InterPro" id="IPR035919">
    <property type="entry name" value="EAL_sf"/>
</dbReference>
<dbReference type="Proteomes" id="UP000215788">
    <property type="component" value="Unassembled WGS sequence"/>
</dbReference>
<comment type="caution">
    <text evidence="2">The sequence shown here is derived from an EMBL/GenBank/DDBJ whole genome shotgun (WGS) entry which is preliminary data.</text>
</comment>
<accession>A0A266N8E1</accession>
<dbReference type="OrthoDB" id="9804951at2"/>
<dbReference type="CDD" id="cd01948">
    <property type="entry name" value="EAL"/>
    <property type="match status" value="1"/>
</dbReference>